<dbReference type="PANTHER" id="PTHR13691">
    <property type="entry name" value="RIBOSOMAL PROTEIN L2"/>
    <property type="match status" value="1"/>
</dbReference>
<organism evidence="11 12">
    <name type="scientific">candidate division WOR-1 bacterium RIFOXYC12_FULL_54_18</name>
    <dbReference type="NCBI Taxonomy" id="1802584"/>
    <lineage>
        <taxon>Bacteria</taxon>
        <taxon>Bacillati</taxon>
        <taxon>Saganbacteria</taxon>
    </lineage>
</organism>
<dbReference type="InterPro" id="IPR002171">
    <property type="entry name" value="Ribosomal_uL2"/>
</dbReference>
<feature type="compositionally biased region" description="Basic residues" evidence="8">
    <location>
        <begin position="255"/>
        <end position="276"/>
    </location>
</feature>
<evidence type="ECO:0000259" key="9">
    <source>
        <dbReference type="SMART" id="SM01382"/>
    </source>
</evidence>
<dbReference type="InterPro" id="IPR014722">
    <property type="entry name" value="Rib_uL2_dom2"/>
</dbReference>
<protein>
    <recommendedName>
        <fullName evidence="6 7">Large ribosomal subunit protein uL2</fullName>
    </recommendedName>
</protein>
<evidence type="ECO:0000256" key="5">
    <source>
        <dbReference type="ARBA" id="ARBA00023274"/>
    </source>
</evidence>
<dbReference type="InterPro" id="IPR014726">
    <property type="entry name" value="Ribosomal_uL2_dom3"/>
</dbReference>
<dbReference type="InterPro" id="IPR022666">
    <property type="entry name" value="Ribosomal_uL2_RNA-bd_dom"/>
</dbReference>
<feature type="domain" description="Large ribosomal subunit protein uL2 C-terminal" evidence="9">
    <location>
        <begin position="124"/>
        <end position="253"/>
    </location>
</feature>
<keyword evidence="2 7" id="KW-0699">rRNA-binding</keyword>
<dbReference type="PROSITE" id="PS00467">
    <property type="entry name" value="RIBOSOMAL_L2"/>
    <property type="match status" value="1"/>
</dbReference>
<dbReference type="Pfam" id="PF00181">
    <property type="entry name" value="Ribosomal_L2_N"/>
    <property type="match status" value="1"/>
</dbReference>
<feature type="region of interest" description="Disordered" evidence="8">
    <location>
        <begin position="226"/>
        <end position="276"/>
    </location>
</feature>
<evidence type="ECO:0000256" key="4">
    <source>
        <dbReference type="ARBA" id="ARBA00022980"/>
    </source>
</evidence>
<dbReference type="GO" id="GO:0016740">
    <property type="term" value="F:transferase activity"/>
    <property type="evidence" value="ECO:0007669"/>
    <property type="project" value="InterPro"/>
</dbReference>
<dbReference type="GO" id="GO:0002181">
    <property type="term" value="P:cytoplasmic translation"/>
    <property type="evidence" value="ECO:0007669"/>
    <property type="project" value="TreeGrafter"/>
</dbReference>
<dbReference type="EMBL" id="MEUG01000001">
    <property type="protein sequence ID" value="OGC28004.1"/>
    <property type="molecule type" value="Genomic_DNA"/>
</dbReference>
<dbReference type="AlphaFoldDB" id="A0A1F4T5J2"/>
<dbReference type="GO" id="GO:0019843">
    <property type="term" value="F:rRNA binding"/>
    <property type="evidence" value="ECO:0007669"/>
    <property type="project" value="UniProtKB-UniRule"/>
</dbReference>
<comment type="function">
    <text evidence="7">One of the primary rRNA binding proteins. Required for association of the 30S and 50S subunits to form the 70S ribosome, for tRNA binding and peptide bond formation. It has been suggested to have peptidyltransferase activity; this is somewhat controversial. Makes several contacts with the 16S rRNA in the 70S ribosome.</text>
</comment>
<evidence type="ECO:0000313" key="12">
    <source>
        <dbReference type="Proteomes" id="UP000178602"/>
    </source>
</evidence>
<dbReference type="InterPro" id="IPR005880">
    <property type="entry name" value="Ribosomal_uL2_bac/org-type"/>
</dbReference>
<dbReference type="Gene3D" id="4.10.950.10">
    <property type="entry name" value="Ribosomal protein L2, domain 3"/>
    <property type="match status" value="1"/>
</dbReference>
<evidence type="ECO:0000256" key="3">
    <source>
        <dbReference type="ARBA" id="ARBA00022884"/>
    </source>
</evidence>
<evidence type="ECO:0000256" key="8">
    <source>
        <dbReference type="SAM" id="MobiDB-lite"/>
    </source>
</evidence>
<dbReference type="GO" id="GO:0003735">
    <property type="term" value="F:structural constituent of ribosome"/>
    <property type="evidence" value="ECO:0007669"/>
    <property type="project" value="InterPro"/>
</dbReference>
<evidence type="ECO:0000259" key="10">
    <source>
        <dbReference type="SMART" id="SM01383"/>
    </source>
</evidence>
<sequence>MALKRRNPTSPGTRFQIVDDYSDVTKNYPEKSLLASKKQKSGRDWRGFVSMRHRGGGNKKHYRIVDFVRDKDNVAAKVVAIEYDPNRNCRIALIEYSDKVKSYILAPLGVGVGDDIMSGTEADIKPGNALPLSSIPVGTTVHNVEIDPGRGGKLARSAGAGLLLLAKDGNYAIVKMPSGEQRMIHISCRATVGQVGNLDAKNVVLGKAGKKRHLGRRPEVRGVVMNPCDHPHGGGEGKSGIGREHPVTPWGKPTLGKKTRKARLRSSRFILSRRKK</sequence>
<dbReference type="SMART" id="SM01382">
    <property type="entry name" value="Ribosomal_L2_C"/>
    <property type="match status" value="1"/>
</dbReference>
<dbReference type="InterPro" id="IPR022669">
    <property type="entry name" value="Ribosomal_uL2_C"/>
</dbReference>
<dbReference type="InterPro" id="IPR012340">
    <property type="entry name" value="NA-bd_OB-fold"/>
</dbReference>
<reference evidence="11 12" key="1">
    <citation type="journal article" date="2016" name="Nat. Commun.">
        <title>Thousands of microbial genomes shed light on interconnected biogeochemical processes in an aquifer system.</title>
        <authorList>
            <person name="Anantharaman K."/>
            <person name="Brown C.T."/>
            <person name="Hug L.A."/>
            <person name="Sharon I."/>
            <person name="Castelle C.J."/>
            <person name="Probst A.J."/>
            <person name="Thomas B.C."/>
            <person name="Singh A."/>
            <person name="Wilkins M.J."/>
            <person name="Karaoz U."/>
            <person name="Brodie E.L."/>
            <person name="Williams K.H."/>
            <person name="Hubbard S.S."/>
            <person name="Banfield J.F."/>
        </authorList>
    </citation>
    <scope>NUCLEOTIDE SEQUENCE [LARGE SCALE GENOMIC DNA]</scope>
</reference>
<dbReference type="SUPFAM" id="SSF50249">
    <property type="entry name" value="Nucleic acid-binding proteins"/>
    <property type="match status" value="1"/>
</dbReference>
<dbReference type="FunFam" id="2.30.30.30:FF:000001">
    <property type="entry name" value="50S ribosomal protein L2"/>
    <property type="match status" value="1"/>
</dbReference>
<evidence type="ECO:0000256" key="6">
    <source>
        <dbReference type="ARBA" id="ARBA00035242"/>
    </source>
</evidence>
<dbReference type="FunFam" id="4.10.950.10:FF:000001">
    <property type="entry name" value="50S ribosomal protein L2"/>
    <property type="match status" value="1"/>
</dbReference>
<dbReference type="SUPFAM" id="SSF50104">
    <property type="entry name" value="Translation proteins SH3-like domain"/>
    <property type="match status" value="1"/>
</dbReference>
<proteinExistence type="inferred from homology"/>
<name>A0A1F4T5J2_UNCSA</name>
<dbReference type="GO" id="GO:0015934">
    <property type="term" value="C:large ribosomal subunit"/>
    <property type="evidence" value="ECO:0007669"/>
    <property type="project" value="InterPro"/>
</dbReference>
<dbReference type="Gene3D" id="2.30.30.30">
    <property type="match status" value="1"/>
</dbReference>
<keyword evidence="4 7" id="KW-0689">Ribosomal protein</keyword>
<dbReference type="Gene3D" id="2.40.50.140">
    <property type="entry name" value="Nucleic acid-binding proteins"/>
    <property type="match status" value="1"/>
</dbReference>
<feature type="compositionally biased region" description="Basic and acidic residues" evidence="8">
    <location>
        <begin position="229"/>
        <end position="246"/>
    </location>
</feature>
<dbReference type="PIRSF" id="PIRSF002158">
    <property type="entry name" value="Ribosomal_L2"/>
    <property type="match status" value="1"/>
</dbReference>
<keyword evidence="3 7" id="KW-0694">RNA-binding</keyword>
<feature type="domain" description="Large ribosomal subunit protein uL2 RNA-binding" evidence="10">
    <location>
        <begin position="42"/>
        <end position="118"/>
    </location>
</feature>
<evidence type="ECO:0000256" key="7">
    <source>
        <dbReference type="HAMAP-Rule" id="MF_01320"/>
    </source>
</evidence>
<comment type="caution">
    <text evidence="11">The sequence shown here is derived from an EMBL/GenBank/DDBJ whole genome shotgun (WGS) entry which is preliminary data.</text>
</comment>
<dbReference type="Proteomes" id="UP000178602">
    <property type="component" value="Unassembled WGS sequence"/>
</dbReference>
<dbReference type="Pfam" id="PF03947">
    <property type="entry name" value="Ribosomal_L2_C"/>
    <property type="match status" value="1"/>
</dbReference>
<dbReference type="HAMAP" id="MF_01320_B">
    <property type="entry name" value="Ribosomal_uL2_B"/>
    <property type="match status" value="1"/>
</dbReference>
<keyword evidence="5 7" id="KW-0687">Ribonucleoprotein</keyword>
<accession>A0A1F4T5J2</accession>
<dbReference type="InterPro" id="IPR008991">
    <property type="entry name" value="Translation_prot_SH3-like_sf"/>
</dbReference>
<dbReference type="NCBIfam" id="TIGR01171">
    <property type="entry name" value="rplB_bact"/>
    <property type="match status" value="1"/>
</dbReference>
<dbReference type="InterPro" id="IPR022671">
    <property type="entry name" value="Ribosomal_uL2_CS"/>
</dbReference>
<evidence type="ECO:0000256" key="2">
    <source>
        <dbReference type="ARBA" id="ARBA00022730"/>
    </source>
</evidence>
<dbReference type="PANTHER" id="PTHR13691:SF5">
    <property type="entry name" value="LARGE RIBOSOMAL SUBUNIT PROTEIN UL2M"/>
    <property type="match status" value="1"/>
</dbReference>
<evidence type="ECO:0000256" key="1">
    <source>
        <dbReference type="ARBA" id="ARBA00005636"/>
    </source>
</evidence>
<comment type="subunit">
    <text evidence="7">Part of the 50S ribosomal subunit. Forms a bridge to the 30S subunit in the 70S ribosome.</text>
</comment>
<evidence type="ECO:0000313" key="11">
    <source>
        <dbReference type="EMBL" id="OGC28004.1"/>
    </source>
</evidence>
<gene>
    <name evidence="7" type="primary">rplB</name>
    <name evidence="11" type="ORF">A3K49_03265</name>
</gene>
<comment type="similarity">
    <text evidence="1 7">Belongs to the universal ribosomal protein uL2 family.</text>
</comment>
<dbReference type="SMART" id="SM01383">
    <property type="entry name" value="Ribosomal_L2"/>
    <property type="match status" value="1"/>
</dbReference>